<evidence type="ECO:0000313" key="2">
    <source>
        <dbReference type="EMBL" id="KAI0520338.1"/>
    </source>
</evidence>
<evidence type="ECO:0000313" key="3">
    <source>
        <dbReference type="Proteomes" id="UP000829196"/>
    </source>
</evidence>
<comment type="caution">
    <text evidence="2">The sequence shown here is derived from an EMBL/GenBank/DDBJ whole genome shotgun (WGS) entry which is preliminary data.</text>
</comment>
<accession>A0A8T3BSX5</accession>
<feature type="region of interest" description="Disordered" evidence="1">
    <location>
        <begin position="59"/>
        <end position="132"/>
    </location>
</feature>
<organism evidence="2 3">
    <name type="scientific">Dendrobium nobile</name>
    <name type="common">Orchid</name>
    <dbReference type="NCBI Taxonomy" id="94219"/>
    <lineage>
        <taxon>Eukaryota</taxon>
        <taxon>Viridiplantae</taxon>
        <taxon>Streptophyta</taxon>
        <taxon>Embryophyta</taxon>
        <taxon>Tracheophyta</taxon>
        <taxon>Spermatophyta</taxon>
        <taxon>Magnoliopsida</taxon>
        <taxon>Liliopsida</taxon>
        <taxon>Asparagales</taxon>
        <taxon>Orchidaceae</taxon>
        <taxon>Epidendroideae</taxon>
        <taxon>Malaxideae</taxon>
        <taxon>Dendrobiinae</taxon>
        <taxon>Dendrobium</taxon>
    </lineage>
</organism>
<protein>
    <submittedName>
        <fullName evidence="2">Uncharacterized protein</fullName>
    </submittedName>
</protein>
<gene>
    <name evidence="2" type="ORF">KFK09_007810</name>
</gene>
<keyword evidence="3" id="KW-1185">Reference proteome</keyword>
<sequence>MADRGKQPVTDDVPSTDVIWANQKDINRRLDDLAADVQRLMLEVRREFNLIKARLPQQPVLREGTPANRQRRMRGRASTHLERRNPVMSQEESDSDEEVPWFQRTGDHKTGDEESREEDGDVVAPQNYQRFH</sequence>
<dbReference type="AlphaFoldDB" id="A0A8T3BSX5"/>
<evidence type="ECO:0000256" key="1">
    <source>
        <dbReference type="SAM" id="MobiDB-lite"/>
    </source>
</evidence>
<name>A0A8T3BSX5_DENNO</name>
<dbReference type="Proteomes" id="UP000829196">
    <property type="component" value="Unassembled WGS sequence"/>
</dbReference>
<proteinExistence type="predicted"/>
<dbReference type="SMR" id="A0A8T3BSX5"/>
<reference evidence="2" key="1">
    <citation type="journal article" date="2022" name="Front. Genet.">
        <title>Chromosome-Scale Assembly of the Dendrobium nobile Genome Provides Insights Into the Molecular Mechanism of the Biosynthesis of the Medicinal Active Ingredient of Dendrobium.</title>
        <authorList>
            <person name="Xu Q."/>
            <person name="Niu S.-C."/>
            <person name="Li K.-L."/>
            <person name="Zheng P.-J."/>
            <person name="Zhang X.-J."/>
            <person name="Jia Y."/>
            <person name="Liu Y."/>
            <person name="Niu Y.-X."/>
            <person name="Yu L.-H."/>
            <person name="Chen D.-F."/>
            <person name="Zhang G.-Q."/>
        </authorList>
    </citation>
    <scope>NUCLEOTIDE SEQUENCE</scope>
    <source>
        <tissue evidence="2">Leaf</tissue>
    </source>
</reference>
<dbReference type="EMBL" id="JAGYWB010000006">
    <property type="protein sequence ID" value="KAI0520338.1"/>
    <property type="molecule type" value="Genomic_DNA"/>
</dbReference>